<protein>
    <recommendedName>
        <fullName evidence="8">Peptidase S8/S53 domain-containing protein</fullName>
    </recommendedName>
</protein>
<dbReference type="AlphaFoldDB" id="A0A2S9CIP0"/>
<feature type="active site" description="Charge relay system" evidence="5 6">
    <location>
        <position position="157"/>
    </location>
</feature>
<evidence type="ECO:0000313" key="11">
    <source>
        <dbReference type="Proteomes" id="UP000238325"/>
    </source>
</evidence>
<evidence type="ECO:0000256" key="6">
    <source>
        <dbReference type="PROSITE-ProRule" id="PRU01240"/>
    </source>
</evidence>
<dbReference type="InterPro" id="IPR036852">
    <property type="entry name" value="Peptidase_S8/S53_dom_sf"/>
</dbReference>
<evidence type="ECO:0000256" key="1">
    <source>
        <dbReference type="ARBA" id="ARBA00011073"/>
    </source>
</evidence>
<dbReference type="PROSITE" id="PS00136">
    <property type="entry name" value="SUBTILASE_ASP"/>
    <property type="match status" value="1"/>
</dbReference>
<dbReference type="InterPro" id="IPR023828">
    <property type="entry name" value="Peptidase_S8_Ser-AS"/>
</dbReference>
<dbReference type="InterPro" id="IPR022398">
    <property type="entry name" value="Peptidase_S8_His-AS"/>
</dbReference>
<dbReference type="GO" id="GO:0004252">
    <property type="term" value="F:serine-type endopeptidase activity"/>
    <property type="evidence" value="ECO:0007669"/>
    <property type="project" value="UniProtKB-UniRule"/>
</dbReference>
<evidence type="ECO:0000313" key="9">
    <source>
        <dbReference type="EMBL" id="PRB80339.1"/>
    </source>
</evidence>
<evidence type="ECO:0000256" key="4">
    <source>
        <dbReference type="ARBA" id="ARBA00022825"/>
    </source>
</evidence>
<feature type="active site" description="Charge relay system" evidence="5 6">
    <location>
        <position position="367"/>
    </location>
</feature>
<dbReference type="InterPro" id="IPR015500">
    <property type="entry name" value="Peptidase_S8_subtilisin-rel"/>
</dbReference>
<feature type="domain" description="Peptidase S8/S53" evidence="8">
    <location>
        <begin position="148"/>
        <end position="401"/>
    </location>
</feature>
<feature type="active site" description="Charge relay system" evidence="5 6">
    <location>
        <position position="190"/>
    </location>
</feature>
<dbReference type="PROSITE" id="PS00137">
    <property type="entry name" value="SUBTILASE_HIS"/>
    <property type="match status" value="1"/>
</dbReference>
<dbReference type="SUPFAM" id="SSF52743">
    <property type="entry name" value="Subtilisin-like"/>
    <property type="match status" value="1"/>
</dbReference>
<evidence type="ECO:0000259" key="8">
    <source>
        <dbReference type="Pfam" id="PF00082"/>
    </source>
</evidence>
<dbReference type="InterPro" id="IPR050131">
    <property type="entry name" value="Peptidase_S8_subtilisin-like"/>
</dbReference>
<dbReference type="Proteomes" id="UP000238534">
    <property type="component" value="Unassembled WGS sequence"/>
</dbReference>
<dbReference type="PANTHER" id="PTHR43806:SF11">
    <property type="entry name" value="CEREVISIN-RELATED"/>
    <property type="match status" value="1"/>
</dbReference>
<accession>A0A2S9CIP0</accession>
<dbReference type="RefSeq" id="WP_105684597.1">
    <property type="nucleotide sequence ID" value="NZ_JBBGZD010000007.1"/>
</dbReference>
<gene>
    <name evidence="9" type="ORF">CQ022_21845</name>
    <name evidence="10" type="ORF">CQ033_21850</name>
</gene>
<keyword evidence="2 6" id="KW-0645">Protease</keyword>
<evidence type="ECO:0000313" key="10">
    <source>
        <dbReference type="EMBL" id="PRB87412.1"/>
    </source>
</evidence>
<evidence type="ECO:0000256" key="3">
    <source>
        <dbReference type="ARBA" id="ARBA00022801"/>
    </source>
</evidence>
<comment type="caution">
    <text evidence="9">The sequence shown here is derived from an EMBL/GenBank/DDBJ whole genome shotgun (WGS) entry which is preliminary data.</text>
</comment>
<dbReference type="InterPro" id="IPR023827">
    <property type="entry name" value="Peptidase_S8_Asp-AS"/>
</dbReference>
<evidence type="ECO:0000256" key="7">
    <source>
        <dbReference type="RuleBase" id="RU003355"/>
    </source>
</evidence>
<sequence>METGRYIVLLQDQQKNALKKIEKELEVNITSSEFLSKENRSYEIINQDNGVLYKNLGVLVVENRDEDQLKSAVKDESNSIIYYEKEREFFPADELQLISELKKQSAGLAEKIAELEKYIISKPLPQKSFIEMEWGLKAVGLENANYTGKGIDVCILDTGLETSHPDFSSEEIEGKSFIDGQDWNRDPNGHGTHCSGVATGNTRSDNGNRYGMAKDCNLKIAKVLADNGRGTTSSVIDAIDWAISKKFRILSLSLASPVRLDDQPSVLFETIGERALENNCLIIAAAGNDSNRPQIPQPVSMPANSKSIMAVGAIDSQMKIARFSNAGINPSTGGNINVCAPGVDIISAYPKNTKNKNNLYYSMSGTSMAAPHVSGLAALYMEQFPDKSAKEIWELIENKARPIEGIKYRDIGNGLIQVYI</sequence>
<dbReference type="PRINTS" id="PR00723">
    <property type="entry name" value="SUBTILISIN"/>
</dbReference>
<comment type="similarity">
    <text evidence="1 6 7">Belongs to the peptidase S8 family.</text>
</comment>
<dbReference type="PANTHER" id="PTHR43806">
    <property type="entry name" value="PEPTIDASE S8"/>
    <property type="match status" value="1"/>
</dbReference>
<evidence type="ECO:0000313" key="12">
    <source>
        <dbReference type="Proteomes" id="UP000238534"/>
    </source>
</evidence>
<dbReference type="OrthoDB" id="9798386at2"/>
<dbReference type="PROSITE" id="PS00138">
    <property type="entry name" value="SUBTILASE_SER"/>
    <property type="match status" value="1"/>
</dbReference>
<dbReference type="EMBL" id="PCPH01000009">
    <property type="protein sequence ID" value="PRB87412.1"/>
    <property type="molecule type" value="Genomic_DNA"/>
</dbReference>
<dbReference type="EMBL" id="PCPP01000007">
    <property type="protein sequence ID" value="PRB80339.1"/>
    <property type="molecule type" value="Genomic_DNA"/>
</dbReference>
<organism evidence="9 12">
    <name type="scientific">Chryseobacterium culicis</name>
    <dbReference type="NCBI Taxonomy" id="680127"/>
    <lineage>
        <taxon>Bacteria</taxon>
        <taxon>Pseudomonadati</taxon>
        <taxon>Bacteroidota</taxon>
        <taxon>Flavobacteriia</taxon>
        <taxon>Flavobacteriales</taxon>
        <taxon>Weeksellaceae</taxon>
        <taxon>Chryseobacterium group</taxon>
        <taxon>Chryseobacterium</taxon>
    </lineage>
</organism>
<keyword evidence="3 6" id="KW-0378">Hydrolase</keyword>
<keyword evidence="4 6" id="KW-0720">Serine protease</keyword>
<dbReference type="PROSITE" id="PS51892">
    <property type="entry name" value="SUBTILASE"/>
    <property type="match status" value="1"/>
</dbReference>
<evidence type="ECO:0000256" key="2">
    <source>
        <dbReference type="ARBA" id="ARBA00022670"/>
    </source>
</evidence>
<dbReference type="Gene3D" id="3.40.50.200">
    <property type="entry name" value="Peptidase S8/S53 domain"/>
    <property type="match status" value="1"/>
</dbReference>
<reference evidence="11 12" key="1">
    <citation type="submission" date="2017-09" db="EMBL/GenBank/DDBJ databases">
        <title>Genomic, metabolic, and phenotypic characteristics of bacterial isolates from the natural microbiome of the model nematode Caenorhabditis elegans.</title>
        <authorList>
            <person name="Zimmermann J."/>
            <person name="Obeng N."/>
            <person name="Yang W."/>
            <person name="Obeng O."/>
            <person name="Kissoyan K."/>
            <person name="Pees B."/>
            <person name="Dirksen P."/>
            <person name="Hoppner M."/>
            <person name="Franke A."/>
            <person name="Rosenstiel P."/>
            <person name="Leippe M."/>
            <person name="Dierking K."/>
            <person name="Kaleta C."/>
            <person name="Schulenburg H."/>
        </authorList>
    </citation>
    <scope>NUCLEOTIDE SEQUENCE [LARGE SCALE GENOMIC DNA]</scope>
    <source>
        <strain evidence="9 12">MYb25</strain>
        <strain evidence="10 11">MYb44</strain>
    </source>
</reference>
<dbReference type="Pfam" id="PF00082">
    <property type="entry name" value="Peptidase_S8"/>
    <property type="match status" value="1"/>
</dbReference>
<dbReference type="GO" id="GO:0006508">
    <property type="term" value="P:proteolysis"/>
    <property type="evidence" value="ECO:0007669"/>
    <property type="project" value="UniProtKB-KW"/>
</dbReference>
<proteinExistence type="inferred from homology"/>
<evidence type="ECO:0000256" key="5">
    <source>
        <dbReference type="PIRSR" id="PIRSR615500-1"/>
    </source>
</evidence>
<dbReference type="Proteomes" id="UP000238325">
    <property type="component" value="Unassembled WGS sequence"/>
</dbReference>
<name>A0A2S9CIP0_CHRCI</name>
<keyword evidence="11" id="KW-1185">Reference proteome</keyword>
<dbReference type="InterPro" id="IPR000209">
    <property type="entry name" value="Peptidase_S8/S53_dom"/>
</dbReference>